<evidence type="ECO:0000313" key="1">
    <source>
        <dbReference type="EMBL" id="GAV74092.1"/>
    </source>
</evidence>
<dbReference type="CDD" id="cd09272">
    <property type="entry name" value="RNase_HI_RT_Ty1"/>
    <property type="match status" value="1"/>
</dbReference>
<protein>
    <recommendedName>
        <fullName evidence="3">RVT_2 domain-containing protein</fullName>
    </recommendedName>
</protein>
<organism evidence="1 2">
    <name type="scientific">Cephalotus follicularis</name>
    <name type="common">Albany pitcher plant</name>
    <dbReference type="NCBI Taxonomy" id="3775"/>
    <lineage>
        <taxon>Eukaryota</taxon>
        <taxon>Viridiplantae</taxon>
        <taxon>Streptophyta</taxon>
        <taxon>Embryophyta</taxon>
        <taxon>Tracheophyta</taxon>
        <taxon>Spermatophyta</taxon>
        <taxon>Magnoliopsida</taxon>
        <taxon>eudicotyledons</taxon>
        <taxon>Gunneridae</taxon>
        <taxon>Pentapetalae</taxon>
        <taxon>rosids</taxon>
        <taxon>fabids</taxon>
        <taxon>Oxalidales</taxon>
        <taxon>Cephalotaceae</taxon>
        <taxon>Cephalotus</taxon>
    </lineage>
</organism>
<gene>
    <name evidence="1" type="ORF">CFOL_v3_17573</name>
</gene>
<comment type="caution">
    <text evidence="1">The sequence shown here is derived from an EMBL/GenBank/DDBJ whole genome shotgun (WGS) entry which is preliminary data.</text>
</comment>
<accession>A0A1Q3C1U1</accession>
<dbReference type="InParanoid" id="A0A1Q3C1U1"/>
<dbReference type="EMBL" id="BDDD01001186">
    <property type="protein sequence ID" value="GAV74092.1"/>
    <property type="molecule type" value="Genomic_DNA"/>
</dbReference>
<dbReference type="STRING" id="3775.A0A1Q3C1U1"/>
<dbReference type="AlphaFoldDB" id="A0A1Q3C1U1"/>
<feature type="non-terminal residue" evidence="1">
    <location>
        <position position="1"/>
    </location>
</feature>
<dbReference type="OrthoDB" id="414945at2759"/>
<reference evidence="2" key="1">
    <citation type="submission" date="2016-04" db="EMBL/GenBank/DDBJ databases">
        <title>Cephalotus genome sequencing.</title>
        <authorList>
            <person name="Fukushima K."/>
            <person name="Hasebe M."/>
            <person name="Fang X."/>
        </authorList>
    </citation>
    <scope>NUCLEOTIDE SEQUENCE [LARGE SCALE GENOMIC DNA]</scope>
    <source>
        <strain evidence="2">cv. St1</strain>
    </source>
</reference>
<dbReference type="PANTHER" id="PTHR11439:SF484">
    <property type="entry name" value="REVERSE TRANSCRIPTASE TY1_COPIA-TYPE DOMAIN-CONTAINING PROTEIN"/>
    <property type="match status" value="1"/>
</dbReference>
<keyword evidence="2" id="KW-1185">Reference proteome</keyword>
<dbReference type="Proteomes" id="UP000187406">
    <property type="component" value="Unassembled WGS sequence"/>
</dbReference>
<name>A0A1Q3C1U1_CEPFO</name>
<feature type="non-terminal residue" evidence="1">
    <location>
        <position position="152"/>
    </location>
</feature>
<evidence type="ECO:0008006" key="3">
    <source>
        <dbReference type="Google" id="ProtNLM"/>
    </source>
</evidence>
<proteinExistence type="predicted"/>
<sequence length="152" mass="17108">GLVYRNYGHQRIEGFSDADWAESPVDRRSTSGYCAFVGGNLVSCKGKKQPVVARLSAESEYRAMTHITCEVMWVKQLLSLETIEPEIFLVSADLNCDNQTTIHISDNPVFHECTEPIKVDCYLVRDEVRKKVMSLSHVPSNSQIADIFIKAL</sequence>
<dbReference type="PANTHER" id="PTHR11439">
    <property type="entry name" value="GAG-POL-RELATED RETROTRANSPOSON"/>
    <property type="match status" value="1"/>
</dbReference>
<evidence type="ECO:0000313" key="2">
    <source>
        <dbReference type="Proteomes" id="UP000187406"/>
    </source>
</evidence>